<sequence>MLAQHPSGIRSFATIRAIVCLSLSLPSHGRQAGVASAYSFSAVVSIEAGVSAMVVIV</sequence>
<reference evidence="2" key="1">
    <citation type="submission" date="2017-12" db="EMBL/GenBank/DDBJ databases">
        <authorList>
            <person name="Diaz M."/>
        </authorList>
    </citation>
    <scope>NUCLEOTIDE SEQUENCE [LARGE SCALE GENOMIC DNA]</scope>
    <source>
        <strain evidence="2">FI11154</strain>
    </source>
</reference>
<dbReference type="Proteomes" id="UP000246073">
    <property type="component" value="Unassembled WGS sequence"/>
</dbReference>
<evidence type="ECO:0000313" key="1">
    <source>
        <dbReference type="EMBL" id="SPL62624.1"/>
    </source>
</evidence>
<organism evidence="1 2">
    <name type="scientific">Ochrobactrum soli</name>
    <dbReference type="NCBI Taxonomy" id="2448455"/>
    <lineage>
        <taxon>Bacteria</taxon>
        <taxon>Pseudomonadati</taxon>
        <taxon>Pseudomonadota</taxon>
        <taxon>Alphaproteobacteria</taxon>
        <taxon>Hyphomicrobiales</taxon>
        <taxon>Brucellaceae</taxon>
        <taxon>Brucella/Ochrobactrum group</taxon>
        <taxon>Ochrobactrum</taxon>
    </lineage>
</organism>
<dbReference type="EMBL" id="OOFM01000003">
    <property type="protein sequence ID" value="SPL62624.1"/>
    <property type="molecule type" value="Genomic_DNA"/>
</dbReference>
<protein>
    <submittedName>
        <fullName evidence="1">Uncharacterized protein</fullName>
    </submittedName>
</protein>
<proteinExistence type="predicted"/>
<accession>A0A2P9HES8</accession>
<gene>
    <name evidence="1" type="ORF">OHAE_5231</name>
</gene>
<dbReference type="RefSeq" id="WP_181376012.1">
    <property type="nucleotide sequence ID" value="NZ_OOFM01000003.1"/>
</dbReference>
<evidence type="ECO:0000313" key="2">
    <source>
        <dbReference type="Proteomes" id="UP000246073"/>
    </source>
</evidence>
<dbReference type="AlphaFoldDB" id="A0A2P9HES8"/>
<name>A0A2P9HES8_9HYPH</name>